<dbReference type="Pfam" id="PF00561">
    <property type="entry name" value="Abhydrolase_1"/>
    <property type="match status" value="1"/>
</dbReference>
<keyword evidence="13" id="KW-1185">Reference proteome</keyword>
<dbReference type="InterPro" id="IPR002410">
    <property type="entry name" value="Peptidase_S33"/>
</dbReference>
<keyword evidence="7" id="KW-0645">Protease</keyword>
<keyword evidence="6" id="KW-0963">Cytoplasm</keyword>
<name>A0ABW1GAA8_9ACTN</name>
<evidence type="ECO:0000256" key="2">
    <source>
        <dbReference type="ARBA" id="ARBA00004496"/>
    </source>
</evidence>
<dbReference type="Pfam" id="PF08386">
    <property type="entry name" value="Abhydrolase_4"/>
    <property type="match status" value="1"/>
</dbReference>
<dbReference type="PRINTS" id="PR00793">
    <property type="entry name" value="PROAMNOPTASE"/>
</dbReference>
<evidence type="ECO:0000259" key="10">
    <source>
        <dbReference type="Pfam" id="PF00561"/>
    </source>
</evidence>
<evidence type="ECO:0000256" key="5">
    <source>
        <dbReference type="ARBA" id="ARBA00022438"/>
    </source>
</evidence>
<dbReference type="InterPro" id="IPR013595">
    <property type="entry name" value="Pept_S33_TAP-like_C"/>
</dbReference>
<evidence type="ECO:0000256" key="3">
    <source>
        <dbReference type="ARBA" id="ARBA00010088"/>
    </source>
</evidence>
<protein>
    <recommendedName>
        <fullName evidence="4">prolyl aminopeptidase</fullName>
        <ecNumber evidence="4">3.4.11.5</ecNumber>
    </recommendedName>
    <alternativeName>
        <fullName evidence="9">Prolyl aminopeptidase</fullName>
    </alternativeName>
</protein>
<dbReference type="InterPro" id="IPR005944">
    <property type="entry name" value="Pro_iminopeptidase"/>
</dbReference>
<dbReference type="PANTHER" id="PTHR43722">
    <property type="entry name" value="PROLINE IMINOPEPTIDASE"/>
    <property type="match status" value="1"/>
</dbReference>
<comment type="subcellular location">
    <subcellularLocation>
        <location evidence="2">Cytoplasm</location>
    </subcellularLocation>
</comment>
<proteinExistence type="inferred from homology"/>
<dbReference type="RefSeq" id="WP_380589232.1">
    <property type="nucleotide sequence ID" value="NZ_JBHSQJ010000143.1"/>
</dbReference>
<evidence type="ECO:0000256" key="1">
    <source>
        <dbReference type="ARBA" id="ARBA00001585"/>
    </source>
</evidence>
<feature type="domain" description="Peptidase S33 tripeptidyl aminopeptidase-like C-terminal" evidence="11">
    <location>
        <begin position="311"/>
        <end position="397"/>
    </location>
</feature>
<dbReference type="EMBL" id="JBHSQJ010000143">
    <property type="protein sequence ID" value="MFC5911022.1"/>
    <property type="molecule type" value="Genomic_DNA"/>
</dbReference>
<evidence type="ECO:0000256" key="6">
    <source>
        <dbReference type="ARBA" id="ARBA00022490"/>
    </source>
</evidence>
<dbReference type="InterPro" id="IPR000073">
    <property type="entry name" value="AB_hydrolase_1"/>
</dbReference>
<dbReference type="Gene3D" id="3.40.50.1820">
    <property type="entry name" value="alpha/beta hydrolase"/>
    <property type="match status" value="1"/>
</dbReference>
<dbReference type="SUPFAM" id="SSF53474">
    <property type="entry name" value="alpha/beta-Hydrolases"/>
    <property type="match status" value="1"/>
</dbReference>
<gene>
    <name evidence="12" type="ORF">ACFP3V_27930</name>
</gene>
<sequence>MRPGTLGLRVAMSRNAAAPKGVLLFLTGGPGQPGEPFAAKLSKRLKPLLAQYRLVLLDQRGTGATALDCPELQQQMGSSDLAAPTPQAVTDCGAKLGAHARFYSTADTVADLDRLRQALGVDRWTLDGVSYGTFTAERYALAHPRHVAKLVLDSVVPQTGYDPLDLDAMQAVPRVLGAACRAIGCGSDPAADLAAVVRRDHNGVALLDMLTTYEFVDPDYAEVITALHESANGSPGHLDGIIESVRQASAATAQELSQGLHAATLCADGRYPWGTSDTPLTGRQSALDAVGAGLTPAQTGPFDAATATGLGSLLSCLRWPREPVPPSPAPARRLPGSIPVLLLGGDRDLSTPLASLEQQRRLTPNARVVIVPGAAHSVQSWATSDVGRQAVFDFLMGG</sequence>
<keyword evidence="5" id="KW-0031">Aminopeptidase</keyword>
<evidence type="ECO:0000313" key="13">
    <source>
        <dbReference type="Proteomes" id="UP001596174"/>
    </source>
</evidence>
<evidence type="ECO:0000256" key="8">
    <source>
        <dbReference type="ARBA" id="ARBA00022801"/>
    </source>
</evidence>
<keyword evidence="8 12" id="KW-0378">Hydrolase</keyword>
<dbReference type="PANTHER" id="PTHR43722:SF1">
    <property type="entry name" value="PROLINE IMINOPEPTIDASE"/>
    <property type="match status" value="1"/>
</dbReference>
<dbReference type="EC" id="3.4.11.5" evidence="4"/>
<comment type="caution">
    <text evidence="12">The sequence shown here is derived from an EMBL/GenBank/DDBJ whole genome shotgun (WGS) entry which is preliminary data.</text>
</comment>
<dbReference type="GO" id="GO:0016787">
    <property type="term" value="F:hydrolase activity"/>
    <property type="evidence" value="ECO:0007669"/>
    <property type="project" value="UniProtKB-KW"/>
</dbReference>
<feature type="domain" description="AB hydrolase-1" evidence="10">
    <location>
        <begin position="22"/>
        <end position="165"/>
    </location>
</feature>
<evidence type="ECO:0000313" key="12">
    <source>
        <dbReference type="EMBL" id="MFC5911022.1"/>
    </source>
</evidence>
<dbReference type="InterPro" id="IPR029058">
    <property type="entry name" value="AB_hydrolase_fold"/>
</dbReference>
<comment type="catalytic activity">
    <reaction evidence="1">
        <text>Release of N-terminal proline from a peptide.</text>
        <dbReference type="EC" id="3.4.11.5"/>
    </reaction>
</comment>
<evidence type="ECO:0000256" key="7">
    <source>
        <dbReference type="ARBA" id="ARBA00022670"/>
    </source>
</evidence>
<evidence type="ECO:0000256" key="4">
    <source>
        <dbReference type="ARBA" id="ARBA00012568"/>
    </source>
</evidence>
<organism evidence="12 13">
    <name type="scientific">Streptacidiphilus monticola</name>
    <dbReference type="NCBI Taxonomy" id="2161674"/>
    <lineage>
        <taxon>Bacteria</taxon>
        <taxon>Bacillati</taxon>
        <taxon>Actinomycetota</taxon>
        <taxon>Actinomycetes</taxon>
        <taxon>Kitasatosporales</taxon>
        <taxon>Streptomycetaceae</taxon>
        <taxon>Streptacidiphilus</taxon>
    </lineage>
</organism>
<dbReference type="Proteomes" id="UP001596174">
    <property type="component" value="Unassembled WGS sequence"/>
</dbReference>
<accession>A0ABW1GAA8</accession>
<comment type="similarity">
    <text evidence="3">Belongs to the peptidase S33 family.</text>
</comment>
<reference evidence="13" key="1">
    <citation type="journal article" date="2019" name="Int. J. Syst. Evol. Microbiol.">
        <title>The Global Catalogue of Microorganisms (GCM) 10K type strain sequencing project: providing services to taxonomists for standard genome sequencing and annotation.</title>
        <authorList>
            <consortium name="The Broad Institute Genomics Platform"/>
            <consortium name="The Broad Institute Genome Sequencing Center for Infectious Disease"/>
            <person name="Wu L."/>
            <person name="Ma J."/>
        </authorList>
    </citation>
    <scope>NUCLEOTIDE SEQUENCE [LARGE SCALE GENOMIC DNA]</scope>
    <source>
        <strain evidence="13">JCM 4816</strain>
    </source>
</reference>
<evidence type="ECO:0000256" key="9">
    <source>
        <dbReference type="ARBA" id="ARBA00029605"/>
    </source>
</evidence>
<evidence type="ECO:0000259" key="11">
    <source>
        <dbReference type="Pfam" id="PF08386"/>
    </source>
</evidence>